<feature type="region of interest" description="Disordered" evidence="1">
    <location>
        <begin position="66"/>
        <end position="106"/>
    </location>
</feature>
<organism evidence="2 3">
    <name type="scientific">Datura stramonium</name>
    <name type="common">Jimsonweed</name>
    <name type="synonym">Common thornapple</name>
    <dbReference type="NCBI Taxonomy" id="4076"/>
    <lineage>
        <taxon>Eukaryota</taxon>
        <taxon>Viridiplantae</taxon>
        <taxon>Streptophyta</taxon>
        <taxon>Embryophyta</taxon>
        <taxon>Tracheophyta</taxon>
        <taxon>Spermatophyta</taxon>
        <taxon>Magnoliopsida</taxon>
        <taxon>eudicotyledons</taxon>
        <taxon>Gunneridae</taxon>
        <taxon>Pentapetalae</taxon>
        <taxon>asterids</taxon>
        <taxon>lamiids</taxon>
        <taxon>Solanales</taxon>
        <taxon>Solanaceae</taxon>
        <taxon>Solanoideae</taxon>
        <taxon>Datureae</taxon>
        <taxon>Datura</taxon>
    </lineage>
</organism>
<reference evidence="2 3" key="1">
    <citation type="journal article" date="2021" name="BMC Genomics">
        <title>Datura genome reveals duplications of psychoactive alkaloid biosynthetic genes and high mutation rate following tissue culture.</title>
        <authorList>
            <person name="Rajewski A."/>
            <person name="Carter-House D."/>
            <person name="Stajich J."/>
            <person name="Litt A."/>
        </authorList>
    </citation>
    <scope>NUCLEOTIDE SEQUENCE [LARGE SCALE GENOMIC DNA]</scope>
    <source>
        <strain evidence="2">AR-01</strain>
    </source>
</reference>
<evidence type="ECO:0000313" key="2">
    <source>
        <dbReference type="EMBL" id="MCE0481439.1"/>
    </source>
</evidence>
<proteinExistence type="predicted"/>
<evidence type="ECO:0000313" key="3">
    <source>
        <dbReference type="Proteomes" id="UP000823775"/>
    </source>
</evidence>
<feature type="compositionally biased region" description="Polar residues" evidence="1">
    <location>
        <begin position="166"/>
        <end position="178"/>
    </location>
</feature>
<evidence type="ECO:0000256" key="1">
    <source>
        <dbReference type="SAM" id="MobiDB-lite"/>
    </source>
</evidence>
<feature type="compositionally biased region" description="Basic residues" evidence="1">
    <location>
        <begin position="181"/>
        <end position="191"/>
    </location>
</feature>
<comment type="caution">
    <text evidence="2">The sequence shown here is derived from an EMBL/GenBank/DDBJ whole genome shotgun (WGS) entry which is preliminary data.</text>
</comment>
<name>A0ABS8VNR1_DATST</name>
<dbReference type="EMBL" id="JACEIK010005412">
    <property type="protein sequence ID" value="MCE0481439.1"/>
    <property type="molecule type" value="Genomic_DNA"/>
</dbReference>
<feature type="region of interest" description="Disordered" evidence="1">
    <location>
        <begin position="162"/>
        <end position="206"/>
    </location>
</feature>
<gene>
    <name evidence="2" type="ORF">HAX54_039207</name>
</gene>
<dbReference type="Proteomes" id="UP000823775">
    <property type="component" value="Unassembled WGS sequence"/>
</dbReference>
<feature type="region of interest" description="Disordered" evidence="1">
    <location>
        <begin position="1"/>
        <end position="47"/>
    </location>
</feature>
<sequence length="206" mass="22998">MVCPDHPRGTSLQCSCRDPKGSKEAIASLSNPRPNVSRGFESGEEEEAVMGQDVCAHVEWDEEYSQDPLSLLQDTPGVYMNDASGSSPSPVGSRDEESDELGDRNDELKLYPNRALILPNDNLLQQSLFCYSETRQKPDYDTWYELYHPSMSDQSWKLQKDILGRSSETGSNHDSGTGSRRIPRSHKKLQKTLKGASHGTKGKHEL</sequence>
<keyword evidence="3" id="KW-1185">Reference proteome</keyword>
<protein>
    <submittedName>
        <fullName evidence="2">Uncharacterized protein</fullName>
    </submittedName>
</protein>
<accession>A0ABS8VNR1</accession>